<dbReference type="InterPro" id="IPR003018">
    <property type="entry name" value="GAF"/>
</dbReference>
<dbReference type="SUPFAM" id="SSF55781">
    <property type="entry name" value="GAF domain-like"/>
    <property type="match status" value="1"/>
</dbReference>
<dbReference type="PANTHER" id="PTHR33744">
    <property type="entry name" value="CARBOHYDRATE DIACID REGULATOR"/>
    <property type="match status" value="1"/>
</dbReference>
<dbReference type="InterPro" id="IPR051448">
    <property type="entry name" value="CdaR-like_regulators"/>
</dbReference>
<keyword evidence="4" id="KW-1185">Reference proteome</keyword>
<evidence type="ECO:0000259" key="2">
    <source>
        <dbReference type="SMART" id="SM00065"/>
    </source>
</evidence>
<dbReference type="Pfam" id="PF17853">
    <property type="entry name" value="GGDEF_2"/>
    <property type="match status" value="1"/>
</dbReference>
<dbReference type="Gene3D" id="3.30.450.40">
    <property type="match status" value="1"/>
</dbReference>
<dbReference type="SMART" id="SM00065">
    <property type="entry name" value="GAF"/>
    <property type="match status" value="1"/>
</dbReference>
<dbReference type="EMBL" id="JAAXLA010000092">
    <property type="protein sequence ID" value="NMI01621.1"/>
    <property type="molecule type" value="Genomic_DNA"/>
</dbReference>
<name>A0ABX1SJ62_9PSEU</name>
<dbReference type="InterPro" id="IPR025736">
    <property type="entry name" value="PucR_C-HTH_dom"/>
</dbReference>
<reference evidence="3 4" key="1">
    <citation type="submission" date="2020-04" db="EMBL/GenBank/DDBJ databases">
        <authorList>
            <person name="Klaysubun C."/>
            <person name="Duangmal K."/>
            <person name="Lipun K."/>
        </authorList>
    </citation>
    <scope>NUCLEOTIDE SEQUENCE [LARGE SCALE GENOMIC DNA]</scope>
    <source>
        <strain evidence="3 4">K10HN5</strain>
    </source>
</reference>
<dbReference type="InterPro" id="IPR041522">
    <property type="entry name" value="CdaR_GGDEF"/>
</dbReference>
<dbReference type="PANTHER" id="PTHR33744:SF1">
    <property type="entry name" value="DNA-BINDING TRANSCRIPTIONAL ACTIVATOR ADER"/>
    <property type="match status" value="1"/>
</dbReference>
<gene>
    <name evidence="3" type="ORF">HF526_30625</name>
</gene>
<dbReference type="InterPro" id="IPR042070">
    <property type="entry name" value="PucR_C-HTH_sf"/>
</dbReference>
<dbReference type="Pfam" id="PF13185">
    <property type="entry name" value="GAF_2"/>
    <property type="match status" value="1"/>
</dbReference>
<comment type="caution">
    <text evidence="3">The sequence shown here is derived from an EMBL/GenBank/DDBJ whole genome shotgun (WGS) entry which is preliminary data.</text>
</comment>
<feature type="domain" description="GAF" evidence="2">
    <location>
        <begin position="29"/>
        <end position="187"/>
    </location>
</feature>
<protein>
    <submittedName>
        <fullName evidence="3">GAF domain-containing protein</fullName>
    </submittedName>
</protein>
<dbReference type="InterPro" id="IPR029016">
    <property type="entry name" value="GAF-like_dom_sf"/>
</dbReference>
<dbReference type="RefSeq" id="WP_169385120.1">
    <property type="nucleotide sequence ID" value="NZ_JAAXLA010000092.1"/>
</dbReference>
<organism evidence="3 4">
    <name type="scientific">Pseudonocardia acidicola</name>
    <dbReference type="NCBI Taxonomy" id="2724939"/>
    <lineage>
        <taxon>Bacteria</taxon>
        <taxon>Bacillati</taxon>
        <taxon>Actinomycetota</taxon>
        <taxon>Actinomycetes</taxon>
        <taxon>Pseudonocardiales</taxon>
        <taxon>Pseudonocardiaceae</taxon>
        <taxon>Pseudonocardia</taxon>
    </lineage>
</organism>
<comment type="similarity">
    <text evidence="1">Belongs to the CdaR family.</text>
</comment>
<proteinExistence type="inferred from homology"/>
<dbReference type="Pfam" id="PF13556">
    <property type="entry name" value="HTH_30"/>
    <property type="match status" value="1"/>
</dbReference>
<dbReference type="Gene3D" id="1.10.10.2840">
    <property type="entry name" value="PucR C-terminal helix-turn-helix domain"/>
    <property type="match status" value="1"/>
</dbReference>
<evidence type="ECO:0000313" key="4">
    <source>
        <dbReference type="Proteomes" id="UP000820669"/>
    </source>
</evidence>
<evidence type="ECO:0000313" key="3">
    <source>
        <dbReference type="EMBL" id="NMI01621.1"/>
    </source>
</evidence>
<evidence type="ECO:0000256" key="1">
    <source>
        <dbReference type="ARBA" id="ARBA00006754"/>
    </source>
</evidence>
<sequence>MGVPEVPASLRSWMSAVSEIARAVNAAEPLDVVLTRVAEQACLLIGFEYCAVMLADADREHLQVAGWSGLSPDYVALVSDSGSLLIRPPGPQLDSPAARAFREGRTIAVPDVAVAANYGRLRSLAPAQGYQGLLAAPLRTSDELAGVIVAYSAAARGFTAPEIELIELLAGQAALALETARLRAAQQSVIAELSRANGELRRGRAVLEWAEEQHHRLMQLVLDEVGLAGLVTALAATLEASVTVEDAEGRLLARAPEVGYRPPPDPAARRRRPARMALEASGVAAGPPRRYEVVQVPVVGPSGPVLPGAPGRVPGEVAWAAPVVLGGELVGRLWVTAPPAAPAPVQLRVIERFALVVGMELLKQRHLVDVAGRLSGDLLDDLLRPDGPARPQAVLDRAAALGHDLSRPHTLAVLAVDGPVPAAVRLPELIRGAAEPDAGLLAGPHDGVQVLLLPAGPDPLELLRRILGHTEAALAPRGTVTVVAGPVARSLDDYAAAYRVARGAAGLRRASRPGGLVDVRELGLSALLLETGAPEALRRFARGLLRPLAAHESVRGGDLLATLRAWLAAGCSTSAAAAALVVHPNTVGYRLGRIEQLIGRSLRDTGVRLELQLALTIREIVRLDETP</sequence>
<dbReference type="Proteomes" id="UP000820669">
    <property type="component" value="Unassembled WGS sequence"/>
</dbReference>
<accession>A0ABX1SJ62</accession>